<dbReference type="SUPFAM" id="SSF110849">
    <property type="entry name" value="ParB/Sulfiredoxin"/>
    <property type="match status" value="1"/>
</dbReference>
<dbReference type="EMBL" id="MN740968">
    <property type="protein sequence ID" value="QHU20332.1"/>
    <property type="molecule type" value="Genomic_DNA"/>
</dbReference>
<feature type="compositionally biased region" description="Basic and acidic residues" evidence="1">
    <location>
        <begin position="61"/>
        <end position="71"/>
    </location>
</feature>
<protein>
    <recommendedName>
        <fullName evidence="3">ParB/Sulfiredoxin domain-containing protein</fullName>
    </recommendedName>
</protein>
<proteinExistence type="predicted"/>
<accession>A0A6C0KQT7</accession>
<feature type="region of interest" description="Disordered" evidence="1">
    <location>
        <begin position="52"/>
        <end position="71"/>
    </location>
</feature>
<name>A0A6C0KQT7_9ZZZZ</name>
<sequence>MEFIQDIKDSVETSVNMKLFSSLKVSSYHHIFNSNLVQFPLSKCRELHNFNPARLSNEPYPKNDRPRGQKDLDSVVHHRRLIRKQGHTEPIWILKKGDHILLDGAHRIVATYLENKRTILAYIITMD</sequence>
<evidence type="ECO:0000256" key="1">
    <source>
        <dbReference type="SAM" id="MobiDB-lite"/>
    </source>
</evidence>
<organism evidence="2">
    <name type="scientific">viral metagenome</name>
    <dbReference type="NCBI Taxonomy" id="1070528"/>
    <lineage>
        <taxon>unclassified sequences</taxon>
        <taxon>metagenomes</taxon>
        <taxon>organismal metagenomes</taxon>
    </lineage>
</organism>
<evidence type="ECO:0000313" key="2">
    <source>
        <dbReference type="EMBL" id="QHU20332.1"/>
    </source>
</evidence>
<dbReference type="InterPro" id="IPR036086">
    <property type="entry name" value="ParB/Sulfiredoxin_sf"/>
</dbReference>
<reference evidence="2" key="1">
    <citation type="journal article" date="2020" name="Nature">
        <title>Giant virus diversity and host interactions through global metagenomics.</title>
        <authorList>
            <person name="Schulz F."/>
            <person name="Roux S."/>
            <person name="Paez-Espino D."/>
            <person name="Jungbluth S."/>
            <person name="Walsh D.A."/>
            <person name="Denef V.J."/>
            <person name="McMahon K.D."/>
            <person name="Konstantinidis K.T."/>
            <person name="Eloe-Fadrosh E.A."/>
            <person name="Kyrpides N.C."/>
            <person name="Woyke T."/>
        </authorList>
    </citation>
    <scope>NUCLEOTIDE SEQUENCE</scope>
    <source>
        <strain evidence="2">GVMAG-S-3300013093-109</strain>
    </source>
</reference>
<evidence type="ECO:0008006" key="3">
    <source>
        <dbReference type="Google" id="ProtNLM"/>
    </source>
</evidence>
<dbReference type="AlphaFoldDB" id="A0A6C0KQT7"/>